<organism evidence="1 2">
    <name type="scientific">Pinctada imbricata</name>
    <name type="common">Atlantic pearl-oyster</name>
    <name type="synonym">Pinctada martensii</name>
    <dbReference type="NCBI Taxonomy" id="66713"/>
    <lineage>
        <taxon>Eukaryota</taxon>
        <taxon>Metazoa</taxon>
        <taxon>Spiralia</taxon>
        <taxon>Lophotrochozoa</taxon>
        <taxon>Mollusca</taxon>
        <taxon>Bivalvia</taxon>
        <taxon>Autobranchia</taxon>
        <taxon>Pteriomorphia</taxon>
        <taxon>Pterioida</taxon>
        <taxon>Pterioidea</taxon>
        <taxon>Pteriidae</taxon>
        <taxon>Pinctada</taxon>
    </lineage>
</organism>
<accession>A0AA88XT67</accession>
<keyword evidence="2" id="KW-1185">Reference proteome</keyword>
<evidence type="ECO:0000313" key="2">
    <source>
        <dbReference type="Proteomes" id="UP001186944"/>
    </source>
</evidence>
<sequence length="57" mass="6766">MIQKKGGTIDKSHKSHILYTRPYDFMDVSDRNEMLEFLFWLGYVQSSAYKALHIQKV</sequence>
<dbReference type="Proteomes" id="UP001186944">
    <property type="component" value="Unassembled WGS sequence"/>
</dbReference>
<dbReference type="EMBL" id="VSWD01000010">
    <property type="protein sequence ID" value="KAK3091208.1"/>
    <property type="molecule type" value="Genomic_DNA"/>
</dbReference>
<comment type="caution">
    <text evidence="1">The sequence shown here is derived from an EMBL/GenBank/DDBJ whole genome shotgun (WGS) entry which is preliminary data.</text>
</comment>
<name>A0AA88XT67_PINIB</name>
<evidence type="ECO:0000313" key="1">
    <source>
        <dbReference type="EMBL" id="KAK3091208.1"/>
    </source>
</evidence>
<gene>
    <name evidence="1" type="ORF">FSP39_017971</name>
</gene>
<reference evidence="1" key="1">
    <citation type="submission" date="2019-08" db="EMBL/GenBank/DDBJ databases">
        <title>The improved chromosome-level genome for the pearl oyster Pinctada fucata martensii using PacBio sequencing and Hi-C.</title>
        <authorList>
            <person name="Zheng Z."/>
        </authorList>
    </citation>
    <scope>NUCLEOTIDE SEQUENCE</scope>
    <source>
        <strain evidence="1">ZZ-2019</strain>
        <tissue evidence="1">Adductor muscle</tissue>
    </source>
</reference>
<proteinExistence type="predicted"/>
<protein>
    <submittedName>
        <fullName evidence="1">Uncharacterized protein</fullName>
    </submittedName>
</protein>
<dbReference type="AlphaFoldDB" id="A0AA88XT67"/>